<dbReference type="GeneID" id="81587949"/>
<evidence type="ECO:0000313" key="2">
    <source>
        <dbReference type="EMBL" id="KAJ5603694.1"/>
    </source>
</evidence>
<dbReference type="Proteomes" id="UP001213799">
    <property type="component" value="Unassembled WGS sequence"/>
</dbReference>
<organism evidence="2 3">
    <name type="scientific">Penicillium hordei</name>
    <dbReference type="NCBI Taxonomy" id="40994"/>
    <lineage>
        <taxon>Eukaryota</taxon>
        <taxon>Fungi</taxon>
        <taxon>Dikarya</taxon>
        <taxon>Ascomycota</taxon>
        <taxon>Pezizomycotina</taxon>
        <taxon>Eurotiomycetes</taxon>
        <taxon>Eurotiomycetidae</taxon>
        <taxon>Eurotiales</taxon>
        <taxon>Aspergillaceae</taxon>
        <taxon>Penicillium</taxon>
    </lineage>
</organism>
<gene>
    <name evidence="2" type="ORF">N7537_006650</name>
</gene>
<keyword evidence="3" id="KW-1185">Reference proteome</keyword>
<dbReference type="RefSeq" id="XP_056753492.1">
    <property type="nucleotide sequence ID" value="XM_056897707.1"/>
</dbReference>
<feature type="compositionally biased region" description="Pro residues" evidence="1">
    <location>
        <begin position="173"/>
        <end position="199"/>
    </location>
</feature>
<proteinExistence type="predicted"/>
<accession>A0AAD6E991</accession>
<feature type="compositionally biased region" description="Polar residues" evidence="1">
    <location>
        <begin position="133"/>
        <end position="143"/>
    </location>
</feature>
<reference evidence="2" key="1">
    <citation type="journal article" date="2023" name="IMA Fungus">
        <title>Comparative genomic study of the Penicillium genus elucidates a diverse pangenome and 15 lateral gene transfer events.</title>
        <authorList>
            <person name="Petersen C."/>
            <person name="Sorensen T."/>
            <person name="Nielsen M.R."/>
            <person name="Sondergaard T.E."/>
            <person name="Sorensen J.L."/>
            <person name="Fitzpatrick D.A."/>
            <person name="Frisvad J.C."/>
            <person name="Nielsen K.L."/>
        </authorList>
    </citation>
    <scope>NUCLEOTIDE SEQUENCE</scope>
    <source>
        <strain evidence="2">IBT 12815</strain>
    </source>
</reference>
<evidence type="ECO:0000256" key="1">
    <source>
        <dbReference type="SAM" id="MobiDB-lite"/>
    </source>
</evidence>
<feature type="region of interest" description="Disordered" evidence="1">
    <location>
        <begin position="129"/>
        <end position="283"/>
    </location>
</feature>
<sequence length="283" mass="31002">MFFAEIDFDALERKQIPPVFRPSSDKTNFDATYDLEELLLEEAPLEARARRQKPRAELRDDATAKEIRDDELHRLIETMFEPFDYTLTSYQGNAAEAIAAVSNPEECLPMATTTQGNTTTPANSTVHVRQFSHPDQSKNTSPIQADGSHYRAPPSDNMTAVNETLDPNDPAAGQPPPSPSSRVSPSPPPAPSFHRPLPPNNRHRGATRQMSKSGGVQMVLNEAGSWSELAHNSTPADGMDGDDKGKQANGMLSFFSRKKGRDRSPKPTEPGVLGKEGARQIIS</sequence>
<dbReference type="EMBL" id="JAQJAE010000003">
    <property type="protein sequence ID" value="KAJ5603694.1"/>
    <property type="molecule type" value="Genomic_DNA"/>
</dbReference>
<name>A0AAD6E991_9EURO</name>
<evidence type="ECO:0000313" key="3">
    <source>
        <dbReference type="Proteomes" id="UP001213799"/>
    </source>
</evidence>
<reference evidence="2" key="2">
    <citation type="submission" date="2023-01" db="EMBL/GenBank/DDBJ databases">
        <authorList>
            <person name="Petersen C."/>
        </authorList>
    </citation>
    <scope>NUCLEOTIDE SEQUENCE</scope>
    <source>
        <strain evidence="2">IBT 12815</strain>
    </source>
</reference>
<protein>
    <submittedName>
        <fullName evidence="2">Uncharacterized protein</fullName>
    </submittedName>
</protein>
<dbReference type="AlphaFoldDB" id="A0AAD6E991"/>
<comment type="caution">
    <text evidence="2">The sequence shown here is derived from an EMBL/GenBank/DDBJ whole genome shotgun (WGS) entry which is preliminary data.</text>
</comment>